<organism evidence="2 3">
    <name type="scientific">Shiella aurantiaca</name>
    <dbReference type="NCBI Taxonomy" id="3058365"/>
    <lineage>
        <taxon>Bacteria</taxon>
        <taxon>Pseudomonadati</taxon>
        <taxon>Bacteroidota</taxon>
        <taxon>Cytophagia</taxon>
        <taxon>Cytophagales</taxon>
        <taxon>Shiellaceae</taxon>
        <taxon>Shiella</taxon>
    </lineage>
</organism>
<keyword evidence="3" id="KW-1185">Reference proteome</keyword>
<comment type="caution">
    <text evidence="2">The sequence shown here is derived from an EMBL/GenBank/DDBJ whole genome shotgun (WGS) entry which is preliminary data.</text>
</comment>
<reference evidence="2" key="1">
    <citation type="submission" date="2023-06" db="EMBL/GenBank/DDBJ databases">
        <title>Cytophagales bacterium Strain LB-30, isolated from soil.</title>
        <authorList>
            <person name="Liu B."/>
        </authorList>
    </citation>
    <scope>NUCLEOTIDE SEQUENCE</scope>
    <source>
        <strain evidence="2">LB-30</strain>
    </source>
</reference>
<dbReference type="Proteomes" id="UP001168552">
    <property type="component" value="Unassembled WGS sequence"/>
</dbReference>
<feature type="transmembrane region" description="Helical" evidence="1">
    <location>
        <begin position="21"/>
        <end position="43"/>
    </location>
</feature>
<feature type="transmembrane region" description="Helical" evidence="1">
    <location>
        <begin position="65"/>
        <end position="85"/>
    </location>
</feature>
<sequence>MEEQRKEILARLEHMLSVGKLRFILKRGILLFGVPVAFFTPLMREFMDDTLSMASYLSHFTTPKLIFVVLNALLAGVIFGFYQWWKLNSIKKKLEVQIGKKEE</sequence>
<keyword evidence="1" id="KW-1133">Transmembrane helix</keyword>
<gene>
    <name evidence="2" type="ORF">QWY31_10835</name>
</gene>
<evidence type="ECO:0000313" key="2">
    <source>
        <dbReference type="EMBL" id="MDN4165999.1"/>
    </source>
</evidence>
<dbReference type="RefSeq" id="WP_320004534.1">
    <property type="nucleotide sequence ID" value="NZ_JAUHJS010000005.1"/>
</dbReference>
<evidence type="ECO:0000313" key="3">
    <source>
        <dbReference type="Proteomes" id="UP001168552"/>
    </source>
</evidence>
<protein>
    <submittedName>
        <fullName evidence="2">Uncharacterized protein</fullName>
    </submittedName>
</protein>
<proteinExistence type="predicted"/>
<evidence type="ECO:0000256" key="1">
    <source>
        <dbReference type="SAM" id="Phobius"/>
    </source>
</evidence>
<accession>A0ABT8F6Y5</accession>
<dbReference type="EMBL" id="JAUHJS010000005">
    <property type="protein sequence ID" value="MDN4165999.1"/>
    <property type="molecule type" value="Genomic_DNA"/>
</dbReference>
<name>A0ABT8F6Y5_9BACT</name>
<keyword evidence="1" id="KW-0472">Membrane</keyword>
<keyword evidence="1" id="KW-0812">Transmembrane</keyword>